<reference evidence="9 10" key="1">
    <citation type="journal article" date="2023" name="bioRxiv">
        <title>Genome report: Whole genome sequence and annotation of Penstemon davidsonii.</title>
        <authorList>
            <person name="Ostevik K.L."/>
            <person name="Alabady M."/>
            <person name="Zhang M."/>
            <person name="Rausher M.D."/>
        </authorList>
    </citation>
    <scope>NUCLEOTIDE SEQUENCE [LARGE SCALE GENOMIC DNA]</scope>
    <source>
        <strain evidence="9">DNT005</strain>
        <tissue evidence="9">Whole leaf</tissue>
    </source>
</reference>
<comment type="caution">
    <text evidence="9">The sequence shown here is derived from an EMBL/GenBank/DDBJ whole genome shotgun (WGS) entry which is preliminary data.</text>
</comment>
<evidence type="ECO:0000313" key="9">
    <source>
        <dbReference type="EMBL" id="KAK4481336.1"/>
    </source>
</evidence>
<keyword evidence="3" id="KW-0677">Repeat</keyword>
<keyword evidence="5 8" id="KW-0472">Membrane</keyword>
<gene>
    <name evidence="9" type="ORF">RD792_012221</name>
</gene>
<dbReference type="InterPro" id="IPR046960">
    <property type="entry name" value="PPR_At4g14850-like_plant"/>
</dbReference>
<feature type="repeat" description="PPR" evidence="6">
    <location>
        <begin position="237"/>
        <end position="267"/>
    </location>
</feature>
<keyword evidence="10" id="KW-1185">Reference proteome</keyword>
<dbReference type="Pfam" id="PF03619">
    <property type="entry name" value="Solute_trans_a"/>
    <property type="match status" value="1"/>
</dbReference>
<feature type="transmembrane region" description="Helical" evidence="8">
    <location>
        <begin position="961"/>
        <end position="982"/>
    </location>
</feature>
<protein>
    <submittedName>
        <fullName evidence="9">Uncharacterized protein</fullName>
    </submittedName>
</protein>
<evidence type="ECO:0000256" key="3">
    <source>
        <dbReference type="ARBA" id="ARBA00022737"/>
    </source>
</evidence>
<feature type="region of interest" description="Disordered" evidence="7">
    <location>
        <begin position="1070"/>
        <end position="1098"/>
    </location>
</feature>
<feature type="transmembrane region" description="Helical" evidence="8">
    <location>
        <begin position="1003"/>
        <end position="1021"/>
    </location>
</feature>
<feature type="repeat" description="PPR" evidence="6">
    <location>
        <begin position="167"/>
        <end position="201"/>
    </location>
</feature>
<evidence type="ECO:0000256" key="7">
    <source>
        <dbReference type="SAM" id="MobiDB-lite"/>
    </source>
</evidence>
<evidence type="ECO:0000313" key="10">
    <source>
        <dbReference type="Proteomes" id="UP001291926"/>
    </source>
</evidence>
<feature type="transmembrane region" description="Helical" evidence="8">
    <location>
        <begin position="929"/>
        <end position="949"/>
    </location>
</feature>
<evidence type="ECO:0000256" key="5">
    <source>
        <dbReference type="ARBA" id="ARBA00023136"/>
    </source>
</evidence>
<feature type="repeat" description="PPR" evidence="6">
    <location>
        <begin position="404"/>
        <end position="438"/>
    </location>
</feature>
<dbReference type="PROSITE" id="PS51375">
    <property type="entry name" value="PPR"/>
    <property type="match status" value="6"/>
</dbReference>
<evidence type="ECO:0000256" key="6">
    <source>
        <dbReference type="PROSITE-ProRule" id="PRU00708"/>
    </source>
</evidence>
<dbReference type="Pfam" id="PF13041">
    <property type="entry name" value="PPR_2"/>
    <property type="match status" value="3"/>
</dbReference>
<dbReference type="InterPro" id="IPR011990">
    <property type="entry name" value="TPR-like_helical_dom_sf"/>
</dbReference>
<dbReference type="SUPFAM" id="SSF54427">
    <property type="entry name" value="NTF2-like"/>
    <property type="match status" value="1"/>
</dbReference>
<dbReference type="PANTHER" id="PTHR47926">
    <property type="entry name" value="PENTATRICOPEPTIDE REPEAT-CONTAINING PROTEIN"/>
    <property type="match status" value="1"/>
</dbReference>
<dbReference type="InterPro" id="IPR032710">
    <property type="entry name" value="NTF2-like_dom_sf"/>
</dbReference>
<keyword evidence="4 8" id="KW-1133">Transmembrane helix</keyword>
<feature type="repeat" description="PPR" evidence="6">
    <location>
        <begin position="303"/>
        <end position="337"/>
    </location>
</feature>
<evidence type="ECO:0000256" key="1">
    <source>
        <dbReference type="ARBA" id="ARBA00004141"/>
    </source>
</evidence>
<dbReference type="EMBL" id="JAYDYQ010002685">
    <property type="protein sequence ID" value="KAK4481336.1"/>
    <property type="molecule type" value="Genomic_DNA"/>
</dbReference>
<evidence type="ECO:0000256" key="2">
    <source>
        <dbReference type="ARBA" id="ARBA00022692"/>
    </source>
</evidence>
<dbReference type="Proteomes" id="UP001291926">
    <property type="component" value="Unassembled WGS sequence"/>
</dbReference>
<feature type="repeat" description="PPR" evidence="6">
    <location>
        <begin position="268"/>
        <end position="302"/>
    </location>
</feature>
<sequence>MPSPFGRLPRGIPFYQIEKFIPLKWRRSIKQPLDAQEKSKPQSYSACESTIRLDEKTDKHMVDCLLTTLKDFATQGHLSKAFRTFSLIRSHALAYASCDFVVDSLSSLLLTCTHLKLLSEGKQLHAQVITWGLQKNHALVPKLVSYYTAFSFLDDAHHIAVASNVRHPLPWNILISSYVNKGRFEEAIFAYKQMVCKGIRPDNFTYPSVLKVCAEQSNLDFGREVHKSIKASSLDWNLFVQNALVSMYGKCGDLETARSIFDEMEVKDEVSWNSIISGYASKGKWDEAFELFESMRESGIEVNIITWNTVAGGCLRTGNFKGALELLSQMRLGGNPLDPVAVIIGLGACSHISELKLGKEIHGFAIRNSFIDYINVKNALVTLYSRCGDLTRAYIVFRSVETRSIVTWNSIISGYAQWDRSEEASFLFRELLLTGVEPNYVTLAGILPLCARVANLQHGKEFHGYIARHEEFQSYLLLWNALIDMYSRSGRVSVARKLFDSLNKRDAVTYTSIIAGYGIQGEGKVAVELFEEMIRSNIKPDHIAMVAVLSACSHSGLVAQGELLFEKMQTVYGISPQVEHFACMVDLFGRAGLLRKAKEIFLKMPYKPTTEMWATLLGACRIHGDRDIGEWAAKNLLETKPQHSGYYVLIANMYAAAGNWSKLADVRTCMRDLGVRKDPGCAWVDIGAGFSPFLVEDTSNSQADEIYLLLGGLNKQMKDIDFVACEGMSSLSGKENQLPYFAIDWYLVKLGDLDPAAKFSRSGRFWSINLNAATSSLYSLAVSSAAIFVVVSLVLSMYLIFEHLAAYNQPAEQKFLVGLILMVPVYAVESFLSLLNSDAAFSSEIIRDCYEAFALYCFERYLIACLGGEESTIEFMESQTLVTSSVPLLDEAYAYGLVEHPFPLNCFLRDWQLGSDFYQAVKIGIVQYMLLKMICALLAMIFESLGVYGEGKFEWRYAYPYLAVVLNFSQTWALYCLVQFYSVTKNKLAPIKPLAKFLTFKSIVFLTWWQGIAVAFLFSFGAFKGSLAQMGVAAVIHLYVFPAVPYKRGERCVRNVAVMADYASLGTPPDPEEVRDCERTTRRHTSRHEDREKRPKLHQSVRDVVIGSGEIIVDDMKFTVSHVVEPVERGFARINKTFHQISENMKRYEDLKKKTKDDSDLVPLNSWNKEFSDVHDDKGSIWPVGSVEEKVQNLVKTWEMELVHKANPDDYKTADGEKLLIVVNGKKSYTLEEVVKVGGSYNVFLHTSLPASLRFYNPDTESYTASQTAFKNTFPRGFAFEILQVYSGPPQISYKFRHWGYMEGPFQGHAPTGELIEFFGTAIFELDENSKVVKVEFFYDRGEMLAGLIKGEKTNESTTGETSGCPFMS</sequence>
<comment type="subcellular location">
    <subcellularLocation>
        <location evidence="1">Membrane</location>
        <topology evidence="1">Multi-pass membrane protein</topology>
    </subcellularLocation>
</comment>
<name>A0ABR0CW97_9LAMI</name>
<accession>A0ABR0CW97</accession>
<dbReference type="InterPro" id="IPR046848">
    <property type="entry name" value="E_motif"/>
</dbReference>
<dbReference type="InterPro" id="IPR002885">
    <property type="entry name" value="PPR_rpt"/>
</dbReference>
<keyword evidence="2 8" id="KW-0812">Transmembrane</keyword>
<proteinExistence type="predicted"/>
<dbReference type="Pfam" id="PF20431">
    <property type="entry name" value="E_motif"/>
    <property type="match status" value="1"/>
</dbReference>
<dbReference type="Pfam" id="PF01535">
    <property type="entry name" value="PPR"/>
    <property type="match status" value="4"/>
</dbReference>
<organism evidence="9 10">
    <name type="scientific">Penstemon davidsonii</name>
    <dbReference type="NCBI Taxonomy" id="160366"/>
    <lineage>
        <taxon>Eukaryota</taxon>
        <taxon>Viridiplantae</taxon>
        <taxon>Streptophyta</taxon>
        <taxon>Embryophyta</taxon>
        <taxon>Tracheophyta</taxon>
        <taxon>Spermatophyta</taxon>
        <taxon>Magnoliopsida</taxon>
        <taxon>eudicotyledons</taxon>
        <taxon>Gunneridae</taxon>
        <taxon>Pentapetalae</taxon>
        <taxon>asterids</taxon>
        <taxon>lamiids</taxon>
        <taxon>Lamiales</taxon>
        <taxon>Plantaginaceae</taxon>
        <taxon>Cheloneae</taxon>
        <taxon>Penstemon</taxon>
    </lineage>
</organism>
<dbReference type="Gene3D" id="1.25.40.10">
    <property type="entry name" value="Tetratricopeptide repeat domain"/>
    <property type="match status" value="4"/>
</dbReference>
<evidence type="ECO:0000256" key="4">
    <source>
        <dbReference type="ARBA" id="ARBA00022989"/>
    </source>
</evidence>
<dbReference type="Gene3D" id="3.10.450.50">
    <property type="match status" value="1"/>
</dbReference>
<dbReference type="NCBIfam" id="TIGR00756">
    <property type="entry name" value="PPR"/>
    <property type="match status" value="7"/>
</dbReference>
<dbReference type="SMART" id="SM01417">
    <property type="entry name" value="Solute_trans_a"/>
    <property type="match status" value="1"/>
</dbReference>
<feature type="repeat" description="PPR" evidence="6">
    <location>
        <begin position="506"/>
        <end position="540"/>
    </location>
</feature>
<evidence type="ECO:0000256" key="8">
    <source>
        <dbReference type="SAM" id="Phobius"/>
    </source>
</evidence>
<dbReference type="InterPro" id="IPR005178">
    <property type="entry name" value="Ostalpha/TMEM184C"/>
</dbReference>
<feature type="transmembrane region" description="Helical" evidence="8">
    <location>
        <begin position="777"/>
        <end position="801"/>
    </location>
</feature>
<dbReference type="PANTHER" id="PTHR47926:SF375">
    <property type="entry name" value="PENTATRICOPEPTIDE REPEAT-CONTAINING PROTEIN"/>
    <property type="match status" value="1"/>
</dbReference>